<evidence type="ECO:0000313" key="2">
    <source>
        <dbReference type="EMBL" id="GMT09741.1"/>
    </source>
</evidence>
<sequence>PKSSIFNPFQQATNLGKKLSKGQRYRLNRRMRATAGADVLKTIGDARAAAGIGGGWYGASAGQFTSISFLNFHPLVFILSNCFIFYIAGSMYGSAMADEVVTTMGNC</sequence>
<proteinExistence type="predicted"/>
<evidence type="ECO:0000256" key="1">
    <source>
        <dbReference type="SAM" id="Phobius"/>
    </source>
</evidence>
<keyword evidence="1" id="KW-0472">Membrane</keyword>
<dbReference type="AlphaFoldDB" id="A0AAV5UTC2"/>
<comment type="caution">
    <text evidence="2">The sequence shown here is derived from an EMBL/GenBank/DDBJ whole genome shotgun (WGS) entry which is preliminary data.</text>
</comment>
<evidence type="ECO:0000313" key="3">
    <source>
        <dbReference type="Proteomes" id="UP001432322"/>
    </source>
</evidence>
<keyword evidence="1" id="KW-0812">Transmembrane</keyword>
<feature type="transmembrane region" description="Helical" evidence="1">
    <location>
        <begin position="67"/>
        <end position="88"/>
    </location>
</feature>
<dbReference type="EMBL" id="BTSY01000001">
    <property type="protein sequence ID" value="GMT09741.1"/>
    <property type="molecule type" value="Genomic_DNA"/>
</dbReference>
<protein>
    <submittedName>
        <fullName evidence="2">Uncharacterized protein</fullName>
    </submittedName>
</protein>
<accession>A0AAV5UTC2</accession>
<reference evidence="2" key="1">
    <citation type="submission" date="2023-10" db="EMBL/GenBank/DDBJ databases">
        <title>Genome assembly of Pristionchus species.</title>
        <authorList>
            <person name="Yoshida K."/>
            <person name="Sommer R.J."/>
        </authorList>
    </citation>
    <scope>NUCLEOTIDE SEQUENCE</scope>
    <source>
        <strain evidence="2">RS5133</strain>
    </source>
</reference>
<organism evidence="2 3">
    <name type="scientific">Pristionchus fissidentatus</name>
    <dbReference type="NCBI Taxonomy" id="1538716"/>
    <lineage>
        <taxon>Eukaryota</taxon>
        <taxon>Metazoa</taxon>
        <taxon>Ecdysozoa</taxon>
        <taxon>Nematoda</taxon>
        <taxon>Chromadorea</taxon>
        <taxon>Rhabditida</taxon>
        <taxon>Rhabditina</taxon>
        <taxon>Diplogasteromorpha</taxon>
        <taxon>Diplogasteroidea</taxon>
        <taxon>Neodiplogasteridae</taxon>
        <taxon>Pristionchus</taxon>
    </lineage>
</organism>
<feature type="non-terminal residue" evidence="2">
    <location>
        <position position="107"/>
    </location>
</feature>
<gene>
    <name evidence="2" type="ORF">PFISCL1PPCAC_1038</name>
</gene>
<dbReference type="Proteomes" id="UP001432322">
    <property type="component" value="Unassembled WGS sequence"/>
</dbReference>
<feature type="non-terminal residue" evidence="2">
    <location>
        <position position="1"/>
    </location>
</feature>
<name>A0AAV5UTC2_9BILA</name>
<keyword evidence="1" id="KW-1133">Transmembrane helix</keyword>
<keyword evidence="3" id="KW-1185">Reference proteome</keyword>